<dbReference type="PANTHER" id="PTHR43024">
    <property type="entry name" value="UDP-N-ACETYLMURAMOYL-TRIPEPTIDE--D-ALANYL-D-ALANINE LIGASE"/>
    <property type="match status" value="1"/>
</dbReference>
<feature type="domain" description="Mur ligase N-terminal catalytic" evidence="12">
    <location>
        <begin position="25"/>
        <end position="99"/>
    </location>
</feature>
<dbReference type="InterPro" id="IPR004101">
    <property type="entry name" value="Mur_ligase_C"/>
</dbReference>
<dbReference type="OrthoDB" id="9801978at2"/>
<evidence type="ECO:0000256" key="8">
    <source>
        <dbReference type="ARBA" id="ARBA00023306"/>
    </source>
</evidence>
<dbReference type="NCBIfam" id="TIGR01143">
    <property type="entry name" value="murF"/>
    <property type="match status" value="1"/>
</dbReference>
<dbReference type="SUPFAM" id="SSF53244">
    <property type="entry name" value="MurD-like peptide ligases, peptide-binding domain"/>
    <property type="match status" value="1"/>
</dbReference>
<feature type="binding site" evidence="10">
    <location>
        <begin position="112"/>
        <end position="118"/>
    </location>
    <ligand>
        <name>ATP</name>
        <dbReference type="ChEBI" id="CHEBI:30616"/>
    </ligand>
</feature>
<keyword evidence="2 10" id="KW-0436">Ligase</keyword>
<dbReference type="Pfam" id="PF01225">
    <property type="entry name" value="Mur_ligase"/>
    <property type="match status" value="1"/>
</dbReference>
<dbReference type="GO" id="GO:0008766">
    <property type="term" value="F:UDP-N-acetylmuramoylalanyl-D-glutamyl-2,6-diaminopimelate-D-alanyl-D-alanine ligase activity"/>
    <property type="evidence" value="ECO:0007669"/>
    <property type="project" value="RHEA"/>
</dbReference>
<dbReference type="SUPFAM" id="SSF63418">
    <property type="entry name" value="MurE/MurF N-terminal domain"/>
    <property type="match status" value="1"/>
</dbReference>
<feature type="domain" description="Mur ligase C-terminal" evidence="13">
    <location>
        <begin position="317"/>
        <end position="441"/>
    </location>
</feature>
<dbReference type="PANTHER" id="PTHR43024:SF1">
    <property type="entry name" value="UDP-N-ACETYLMURAMOYL-TRIPEPTIDE--D-ALANYL-D-ALANINE LIGASE"/>
    <property type="match status" value="1"/>
</dbReference>
<keyword evidence="8 10" id="KW-0131">Cell cycle</keyword>
<evidence type="ECO:0000313" key="16">
    <source>
        <dbReference type="Proteomes" id="UP000247978"/>
    </source>
</evidence>
<dbReference type="Pfam" id="PF02875">
    <property type="entry name" value="Mur_ligase_C"/>
    <property type="match status" value="1"/>
</dbReference>
<evidence type="ECO:0000256" key="1">
    <source>
        <dbReference type="ARBA" id="ARBA00022490"/>
    </source>
</evidence>
<reference evidence="15 16" key="1">
    <citation type="submission" date="2018-05" db="EMBL/GenBank/DDBJ databases">
        <title>Genomic Encyclopedia of Type Strains, Phase IV (KMG-IV): sequencing the most valuable type-strain genomes for metagenomic binning, comparative biology and taxonomic classification.</title>
        <authorList>
            <person name="Goeker M."/>
        </authorList>
    </citation>
    <scope>NUCLEOTIDE SEQUENCE [LARGE SCALE GENOMIC DNA]</scope>
    <source>
        <strain evidence="15 16">DSM 28556</strain>
    </source>
</reference>
<dbReference type="EC" id="6.3.2.10" evidence="10 11"/>
<sequence length="458" mass="50685">MITRQLRKIESMIAGAKWIGENVQIHGVSIDSRTVVQGNLYIPIIGPNSNGHDYINGAIQNGAVATLWKKDQPNPPQDIPTIFVEDTLIALQQLAASYRNQLKQATFIGITGSNGKTSTKDILHQVLSTRFKTKKTIGNYNNHIGVPLTLLSLDEDVEMAVIEMGMDHLLEIAFLSDMVKPDIAMIMNIGSAHLETMGTLENIAQAKCEIVTGLKKDGVLVVNGDDDLLLKETKRHSCKQLTFGEKSSNQLYLTSFHQGESSLQFTASNSNSMFALSLIGRHQAINCLAVMQVAHLLHLSEADIQTGFRQVQLTTQRNEVKRFGSVTIINDTYKSNPESVKAAIQTLESLPNRKRKIFVMGDMVDLGEQAVALHKQIGTYIAEANIDMVLGSGDLTFHTITSIQERDTSPQADFFLEEEKLIETIIVLAKEPCTILLKASRSLQFDKVVEAIEKRLMK</sequence>
<evidence type="ECO:0000256" key="5">
    <source>
        <dbReference type="ARBA" id="ARBA00022840"/>
    </source>
</evidence>
<keyword evidence="16" id="KW-1185">Reference proteome</keyword>
<dbReference type="RefSeq" id="WP_110396487.1">
    <property type="nucleotide sequence ID" value="NZ_JBHUHB010000001.1"/>
</dbReference>
<dbReference type="GO" id="GO:0051301">
    <property type="term" value="P:cell division"/>
    <property type="evidence" value="ECO:0007669"/>
    <property type="project" value="UniProtKB-KW"/>
</dbReference>
<dbReference type="UniPathway" id="UPA00219"/>
<evidence type="ECO:0000259" key="14">
    <source>
        <dbReference type="Pfam" id="PF08245"/>
    </source>
</evidence>
<dbReference type="InterPro" id="IPR013221">
    <property type="entry name" value="Mur_ligase_cen"/>
</dbReference>
<evidence type="ECO:0000256" key="11">
    <source>
        <dbReference type="RuleBase" id="RU004136"/>
    </source>
</evidence>
<evidence type="ECO:0000256" key="7">
    <source>
        <dbReference type="ARBA" id="ARBA00022984"/>
    </source>
</evidence>
<dbReference type="SUPFAM" id="SSF53623">
    <property type="entry name" value="MurD-like peptide ligases, catalytic domain"/>
    <property type="match status" value="1"/>
</dbReference>
<evidence type="ECO:0000259" key="13">
    <source>
        <dbReference type="Pfam" id="PF02875"/>
    </source>
</evidence>
<keyword evidence="3 10" id="KW-0132">Cell division</keyword>
<comment type="function">
    <text evidence="10 11">Involved in cell wall formation. Catalyzes the final step in the synthesis of UDP-N-acetylmuramoyl-pentapeptide, the precursor of murein.</text>
</comment>
<dbReference type="Gene3D" id="3.90.190.20">
    <property type="entry name" value="Mur ligase, C-terminal domain"/>
    <property type="match status" value="1"/>
</dbReference>
<keyword evidence="9 10" id="KW-0961">Cell wall biogenesis/degradation</keyword>
<organism evidence="15 16">
    <name type="scientific">Pseudogracilibacillus auburnensis</name>
    <dbReference type="NCBI Taxonomy" id="1494959"/>
    <lineage>
        <taxon>Bacteria</taxon>
        <taxon>Bacillati</taxon>
        <taxon>Bacillota</taxon>
        <taxon>Bacilli</taxon>
        <taxon>Bacillales</taxon>
        <taxon>Bacillaceae</taxon>
        <taxon>Pseudogracilibacillus</taxon>
    </lineage>
</organism>
<dbReference type="InterPro" id="IPR036615">
    <property type="entry name" value="Mur_ligase_C_dom_sf"/>
</dbReference>
<evidence type="ECO:0000256" key="6">
    <source>
        <dbReference type="ARBA" id="ARBA00022960"/>
    </source>
</evidence>
<dbReference type="InterPro" id="IPR005863">
    <property type="entry name" value="UDP-N-AcMur_synth"/>
</dbReference>
<dbReference type="AlphaFoldDB" id="A0A2V3VST0"/>
<dbReference type="GO" id="GO:0005524">
    <property type="term" value="F:ATP binding"/>
    <property type="evidence" value="ECO:0007669"/>
    <property type="project" value="UniProtKB-UniRule"/>
</dbReference>
<dbReference type="HAMAP" id="MF_02019">
    <property type="entry name" value="MurF"/>
    <property type="match status" value="1"/>
</dbReference>
<accession>A0A2V3VST0</accession>
<keyword evidence="5 10" id="KW-0067">ATP-binding</keyword>
<dbReference type="GO" id="GO:0047480">
    <property type="term" value="F:UDP-N-acetylmuramoyl-tripeptide-D-alanyl-D-alanine ligase activity"/>
    <property type="evidence" value="ECO:0007669"/>
    <property type="project" value="UniProtKB-UniRule"/>
</dbReference>
<dbReference type="GO" id="GO:0009252">
    <property type="term" value="P:peptidoglycan biosynthetic process"/>
    <property type="evidence" value="ECO:0007669"/>
    <property type="project" value="UniProtKB-UniRule"/>
</dbReference>
<dbReference type="Proteomes" id="UP000247978">
    <property type="component" value="Unassembled WGS sequence"/>
</dbReference>
<comment type="catalytic activity">
    <reaction evidence="10 11">
        <text>D-alanyl-D-alanine + UDP-N-acetyl-alpha-D-muramoyl-L-alanyl-gamma-D-glutamyl-meso-2,6-diaminopimelate + ATP = UDP-N-acetyl-alpha-D-muramoyl-L-alanyl-gamma-D-glutamyl-meso-2,6-diaminopimeloyl-D-alanyl-D-alanine + ADP + phosphate + H(+)</text>
        <dbReference type="Rhea" id="RHEA:28374"/>
        <dbReference type="ChEBI" id="CHEBI:15378"/>
        <dbReference type="ChEBI" id="CHEBI:30616"/>
        <dbReference type="ChEBI" id="CHEBI:43474"/>
        <dbReference type="ChEBI" id="CHEBI:57822"/>
        <dbReference type="ChEBI" id="CHEBI:61386"/>
        <dbReference type="ChEBI" id="CHEBI:83905"/>
        <dbReference type="ChEBI" id="CHEBI:456216"/>
        <dbReference type="EC" id="6.3.2.10"/>
    </reaction>
</comment>
<keyword evidence="1 10" id="KW-0963">Cytoplasm</keyword>
<protein>
    <recommendedName>
        <fullName evidence="10 11">UDP-N-acetylmuramoyl-tripeptide--D-alanyl-D-alanine ligase</fullName>
        <ecNumber evidence="10 11">6.3.2.10</ecNumber>
    </recommendedName>
    <alternativeName>
        <fullName evidence="10">D-alanyl-D-alanine-adding enzyme</fullName>
    </alternativeName>
</protein>
<dbReference type="Pfam" id="PF08245">
    <property type="entry name" value="Mur_ligase_M"/>
    <property type="match status" value="1"/>
</dbReference>
<dbReference type="GO" id="GO:0005737">
    <property type="term" value="C:cytoplasm"/>
    <property type="evidence" value="ECO:0007669"/>
    <property type="project" value="UniProtKB-SubCell"/>
</dbReference>
<dbReference type="GO" id="GO:0071555">
    <property type="term" value="P:cell wall organization"/>
    <property type="evidence" value="ECO:0007669"/>
    <property type="project" value="UniProtKB-KW"/>
</dbReference>
<dbReference type="EMBL" id="QJJQ01000013">
    <property type="protein sequence ID" value="PXW84806.1"/>
    <property type="molecule type" value="Genomic_DNA"/>
</dbReference>
<gene>
    <name evidence="10" type="primary">murF</name>
    <name evidence="15" type="ORF">DFR56_11350</name>
</gene>
<evidence type="ECO:0000259" key="12">
    <source>
        <dbReference type="Pfam" id="PF01225"/>
    </source>
</evidence>
<keyword evidence="4 10" id="KW-0547">Nucleotide-binding</keyword>
<comment type="similarity">
    <text evidence="10">Belongs to the MurCDEF family. MurF subfamily.</text>
</comment>
<keyword evidence="6 10" id="KW-0133">Cell shape</keyword>
<comment type="pathway">
    <text evidence="10 11">Cell wall biogenesis; peptidoglycan biosynthesis.</text>
</comment>
<dbReference type="Gene3D" id="3.40.1190.10">
    <property type="entry name" value="Mur-like, catalytic domain"/>
    <property type="match status" value="1"/>
</dbReference>
<dbReference type="InterPro" id="IPR000713">
    <property type="entry name" value="Mur_ligase_N"/>
</dbReference>
<feature type="domain" description="Mur ligase central" evidence="14">
    <location>
        <begin position="110"/>
        <end position="293"/>
    </location>
</feature>
<name>A0A2V3VST0_9BACI</name>
<evidence type="ECO:0000256" key="3">
    <source>
        <dbReference type="ARBA" id="ARBA00022618"/>
    </source>
</evidence>
<evidence type="ECO:0000256" key="2">
    <source>
        <dbReference type="ARBA" id="ARBA00022598"/>
    </source>
</evidence>
<dbReference type="InterPro" id="IPR036565">
    <property type="entry name" value="Mur-like_cat_sf"/>
</dbReference>
<comment type="subcellular location">
    <subcellularLocation>
        <location evidence="10 11">Cytoplasm</location>
    </subcellularLocation>
</comment>
<keyword evidence="7 10" id="KW-0573">Peptidoglycan synthesis</keyword>
<dbReference type="Gene3D" id="3.40.1390.10">
    <property type="entry name" value="MurE/MurF, N-terminal domain"/>
    <property type="match status" value="1"/>
</dbReference>
<evidence type="ECO:0000256" key="9">
    <source>
        <dbReference type="ARBA" id="ARBA00023316"/>
    </source>
</evidence>
<proteinExistence type="inferred from homology"/>
<dbReference type="InterPro" id="IPR035911">
    <property type="entry name" value="MurE/MurF_N"/>
</dbReference>
<evidence type="ECO:0000313" key="15">
    <source>
        <dbReference type="EMBL" id="PXW84806.1"/>
    </source>
</evidence>
<evidence type="ECO:0000256" key="4">
    <source>
        <dbReference type="ARBA" id="ARBA00022741"/>
    </source>
</evidence>
<evidence type="ECO:0000256" key="10">
    <source>
        <dbReference type="HAMAP-Rule" id="MF_02019"/>
    </source>
</evidence>
<dbReference type="InterPro" id="IPR051046">
    <property type="entry name" value="MurCDEF_CellWall_CoF430Synth"/>
</dbReference>
<comment type="caution">
    <text evidence="15">The sequence shown here is derived from an EMBL/GenBank/DDBJ whole genome shotgun (WGS) entry which is preliminary data.</text>
</comment>
<dbReference type="GO" id="GO:0008360">
    <property type="term" value="P:regulation of cell shape"/>
    <property type="evidence" value="ECO:0007669"/>
    <property type="project" value="UniProtKB-KW"/>
</dbReference>